<dbReference type="PANTHER" id="PTHR32347">
    <property type="entry name" value="EFFLUX SYSTEM COMPONENT YKNX-RELATED"/>
    <property type="match status" value="1"/>
</dbReference>
<dbReference type="Pfam" id="PF25967">
    <property type="entry name" value="RND-MFP_C"/>
    <property type="match status" value="1"/>
</dbReference>
<dbReference type="InterPro" id="IPR058627">
    <property type="entry name" value="MdtA-like_C"/>
</dbReference>
<dbReference type="Gene3D" id="2.40.420.20">
    <property type="match status" value="1"/>
</dbReference>
<name>A0A7X0VFL3_9BACL</name>
<organism evidence="5 6">
    <name type="scientific">Cohnella nanjingensis</name>
    <dbReference type="NCBI Taxonomy" id="1387779"/>
    <lineage>
        <taxon>Bacteria</taxon>
        <taxon>Bacillati</taxon>
        <taxon>Bacillota</taxon>
        <taxon>Bacilli</taxon>
        <taxon>Bacillales</taxon>
        <taxon>Paenibacillaceae</taxon>
        <taxon>Cohnella</taxon>
    </lineage>
</organism>
<dbReference type="PROSITE" id="PS51257">
    <property type="entry name" value="PROKAR_LIPOPROTEIN"/>
    <property type="match status" value="1"/>
</dbReference>
<proteinExistence type="predicted"/>
<feature type="chain" id="PRO_5030994994" evidence="3">
    <location>
        <begin position="21"/>
        <end position="344"/>
    </location>
</feature>
<accession>A0A7X0VFL3</accession>
<evidence type="ECO:0000256" key="1">
    <source>
        <dbReference type="ARBA" id="ARBA00004196"/>
    </source>
</evidence>
<keyword evidence="2" id="KW-0175">Coiled coil</keyword>
<dbReference type="EMBL" id="JACJVP010000020">
    <property type="protein sequence ID" value="MBB6671408.1"/>
    <property type="molecule type" value="Genomic_DNA"/>
</dbReference>
<keyword evidence="3" id="KW-0732">Signal</keyword>
<dbReference type="Gene3D" id="2.40.50.100">
    <property type="match status" value="1"/>
</dbReference>
<reference evidence="5 6" key="1">
    <citation type="submission" date="2020-08" db="EMBL/GenBank/DDBJ databases">
        <title>Cohnella phylogeny.</title>
        <authorList>
            <person name="Dunlap C."/>
        </authorList>
    </citation>
    <scope>NUCLEOTIDE SEQUENCE [LARGE SCALE GENOMIC DNA]</scope>
    <source>
        <strain evidence="5 6">DSM 28246</strain>
    </source>
</reference>
<dbReference type="AlphaFoldDB" id="A0A7X0VFL3"/>
<dbReference type="Proteomes" id="UP000547209">
    <property type="component" value="Unassembled WGS sequence"/>
</dbReference>
<dbReference type="SUPFAM" id="SSF111369">
    <property type="entry name" value="HlyD-like secretion proteins"/>
    <property type="match status" value="1"/>
</dbReference>
<evidence type="ECO:0000313" key="5">
    <source>
        <dbReference type="EMBL" id="MBB6671408.1"/>
    </source>
</evidence>
<evidence type="ECO:0000256" key="2">
    <source>
        <dbReference type="ARBA" id="ARBA00023054"/>
    </source>
</evidence>
<evidence type="ECO:0000313" key="6">
    <source>
        <dbReference type="Proteomes" id="UP000547209"/>
    </source>
</evidence>
<dbReference type="InterPro" id="IPR050465">
    <property type="entry name" value="UPF0194_transport"/>
</dbReference>
<comment type="caution">
    <text evidence="5">The sequence shown here is derived from an EMBL/GenBank/DDBJ whole genome shotgun (WGS) entry which is preliminary data.</text>
</comment>
<keyword evidence="6" id="KW-1185">Reference proteome</keyword>
<comment type="subcellular location">
    <subcellularLocation>
        <location evidence="1">Cell envelope</location>
    </subcellularLocation>
</comment>
<protein>
    <submittedName>
        <fullName evidence="5">Efflux RND transporter periplasmic adaptor subunit</fullName>
    </submittedName>
</protein>
<evidence type="ECO:0000256" key="3">
    <source>
        <dbReference type="SAM" id="SignalP"/>
    </source>
</evidence>
<feature type="domain" description="Multidrug resistance protein MdtA-like C-terminal permuted SH3" evidence="4">
    <location>
        <begin position="287"/>
        <end position="343"/>
    </location>
</feature>
<dbReference type="GO" id="GO:0030313">
    <property type="term" value="C:cell envelope"/>
    <property type="evidence" value="ECO:0007669"/>
    <property type="project" value="UniProtKB-SubCell"/>
</dbReference>
<feature type="signal peptide" evidence="3">
    <location>
        <begin position="1"/>
        <end position="20"/>
    </location>
</feature>
<evidence type="ECO:0000259" key="4">
    <source>
        <dbReference type="Pfam" id="PF25967"/>
    </source>
</evidence>
<gene>
    <name evidence="5" type="ORF">H7C19_12025</name>
</gene>
<dbReference type="RefSeq" id="WP_185142882.1">
    <property type="nucleotide sequence ID" value="NZ_JACJVP010000020.1"/>
</dbReference>
<sequence length="344" mass="37451">MRSKRAAALALSLALGAALAGCSLLPKEEEALAPPLVKPAKENYQTVKVEKGTITNAITQVASFESVQSDVAQFTGTGGRVEKILVSAGDKVKKGDPLVQLVMNDLDLQVKEQELALERAKYALRQQQGSHGDEEALKIAGLQVQVEQIKYDRLFKQYNNKILTAGMDGQVVFVEDLKPGDYVDTYQTIVTVADPRKLQLSARIDSADSVKNVDVGFPVEVNVQVDGKQTTLKGKVVQTPSSAPQTLNKDLAERYSKTLYITVDHLPDAVEIGAMADIKIITQQKENVLKIPRSGLRSFMGRNFVRVLEDGNKLREIDVQPGIAASTEVEIVQGLAEGDNIVLQ</sequence>